<organism evidence="3 4">
    <name type="scientific">Phtheirospermum japonicum</name>
    <dbReference type="NCBI Taxonomy" id="374723"/>
    <lineage>
        <taxon>Eukaryota</taxon>
        <taxon>Viridiplantae</taxon>
        <taxon>Streptophyta</taxon>
        <taxon>Embryophyta</taxon>
        <taxon>Tracheophyta</taxon>
        <taxon>Spermatophyta</taxon>
        <taxon>Magnoliopsida</taxon>
        <taxon>eudicotyledons</taxon>
        <taxon>Gunneridae</taxon>
        <taxon>Pentapetalae</taxon>
        <taxon>asterids</taxon>
        <taxon>lamiids</taxon>
        <taxon>Lamiales</taxon>
        <taxon>Orobanchaceae</taxon>
        <taxon>Orobanchaceae incertae sedis</taxon>
        <taxon>Phtheirospermum</taxon>
    </lineage>
</organism>
<evidence type="ECO:0000313" key="3">
    <source>
        <dbReference type="EMBL" id="GFP99367.1"/>
    </source>
</evidence>
<dbReference type="AlphaFoldDB" id="A0A830CF29"/>
<evidence type="ECO:0000313" key="4">
    <source>
        <dbReference type="Proteomes" id="UP000653305"/>
    </source>
</evidence>
<proteinExistence type="predicted"/>
<evidence type="ECO:0000256" key="1">
    <source>
        <dbReference type="SAM" id="Coils"/>
    </source>
</evidence>
<keyword evidence="1" id="KW-0175">Coiled coil</keyword>
<keyword evidence="2" id="KW-1133">Transmembrane helix</keyword>
<dbReference type="OrthoDB" id="914040at2759"/>
<dbReference type="Proteomes" id="UP000653305">
    <property type="component" value="Unassembled WGS sequence"/>
</dbReference>
<protein>
    <recommendedName>
        <fullName evidence="5">Pectinesterase inhibitor domain-containing protein</fullName>
    </recommendedName>
</protein>
<evidence type="ECO:0000256" key="2">
    <source>
        <dbReference type="SAM" id="Phobius"/>
    </source>
</evidence>
<keyword evidence="2" id="KW-0472">Membrane</keyword>
<name>A0A830CF29_9LAMI</name>
<accession>A0A830CF29</accession>
<reference evidence="3" key="1">
    <citation type="submission" date="2020-07" db="EMBL/GenBank/DDBJ databases">
        <title>Ethylene signaling mediates host invasion by parasitic plants.</title>
        <authorList>
            <person name="Yoshida S."/>
        </authorList>
    </citation>
    <scope>NUCLEOTIDE SEQUENCE</scope>
    <source>
        <strain evidence="3">Okayama</strain>
    </source>
</reference>
<dbReference type="EMBL" id="BMAC01000571">
    <property type="protein sequence ID" value="GFP99367.1"/>
    <property type="molecule type" value="Genomic_DNA"/>
</dbReference>
<feature type="coiled-coil region" evidence="1">
    <location>
        <begin position="143"/>
        <end position="170"/>
    </location>
</feature>
<sequence length="486" mass="54410">MKSMNDNTVPVQQDANLYTFHKRNKILILISLFLILSLTVVLGVLITHVVHNNPPSVNPAVKAFCLDTPSCLKAFNPIISVKSRIGPSQIFTLSLQTAAKQLENVINDKTAMIGFENCSSSLRVGLGRIRDALATMRVDPFVEMQSNEQRAEMMNKIDAVEENLNSCLDDLGSRAESTAVISEVTAKVQEVMVYVNRSGDFLLGYPAVLRRFDIDDYIGGDRGVINLEIEKHDAFSKLGKRNKTTITILTSFIISLALIIGALITYLVQEDTSKLVPYNNPLLFYSAPCNVPPCWRVHNTIITTAYITDPAKIFTLTLQKSIEDLETLVSLIDDTPQLDELQQMKMRANKTMIAFNNCSDSLRNGSGQIQPLFLVNPFIFGAHSDEQRGETIKRIIAAEENLEACVRDLEKAEESTAVIEVREKVLRVKEYLSSSRDNLFTYEHDVVWDKFWGDFVAKWGVMFGVVVATVFRNITCKNFLGIKLAI</sequence>
<keyword evidence="4" id="KW-1185">Reference proteome</keyword>
<keyword evidence="2" id="KW-0812">Transmembrane</keyword>
<comment type="caution">
    <text evidence="3">The sequence shown here is derived from an EMBL/GenBank/DDBJ whole genome shotgun (WGS) entry which is preliminary data.</text>
</comment>
<evidence type="ECO:0008006" key="5">
    <source>
        <dbReference type="Google" id="ProtNLM"/>
    </source>
</evidence>
<feature type="transmembrane region" description="Helical" evidence="2">
    <location>
        <begin position="246"/>
        <end position="268"/>
    </location>
</feature>
<gene>
    <name evidence="3" type="ORF">PHJA_002080800</name>
</gene>
<feature type="transmembrane region" description="Helical" evidence="2">
    <location>
        <begin position="26"/>
        <end position="46"/>
    </location>
</feature>